<dbReference type="InterPro" id="IPR010982">
    <property type="entry name" value="Lambda_DNA-bd_dom_sf"/>
</dbReference>
<evidence type="ECO:0000259" key="1">
    <source>
        <dbReference type="PROSITE" id="PS50943"/>
    </source>
</evidence>
<evidence type="ECO:0000313" key="3">
    <source>
        <dbReference type="Proteomes" id="UP001145145"/>
    </source>
</evidence>
<dbReference type="PROSITE" id="PS50943">
    <property type="entry name" value="HTH_CROC1"/>
    <property type="match status" value="1"/>
</dbReference>
<gene>
    <name evidence="2" type="ORF">Selli1_33680</name>
</gene>
<name>A0A9W6CA42_9FIRM</name>
<comment type="caution">
    <text evidence="2">The sequence shown here is derived from an EMBL/GenBank/DDBJ whole genome shotgun (WGS) entry which is preliminary data.</text>
</comment>
<dbReference type="RefSeq" id="WP_281874222.1">
    <property type="nucleotide sequence ID" value="NZ_BSBO01000052.1"/>
</dbReference>
<dbReference type="InterPro" id="IPR001387">
    <property type="entry name" value="Cro/C1-type_HTH"/>
</dbReference>
<dbReference type="AlphaFoldDB" id="A0A9W6CA42"/>
<dbReference type="SUPFAM" id="SSF47413">
    <property type="entry name" value="lambda repressor-like DNA-binding domains"/>
    <property type="match status" value="1"/>
</dbReference>
<proteinExistence type="predicted"/>
<dbReference type="Gene3D" id="1.10.260.40">
    <property type="entry name" value="lambda repressor-like DNA-binding domains"/>
    <property type="match status" value="1"/>
</dbReference>
<protein>
    <recommendedName>
        <fullName evidence="1">HTH cro/C1-type domain-containing protein</fullName>
    </recommendedName>
</protein>
<reference evidence="2 3" key="1">
    <citation type="journal article" date="2023" name="Int. J. Syst. Evol. Microbiol.">
        <title>Sellimonas catena sp. nov., isolated from human faeces.</title>
        <authorList>
            <person name="Hisatomi A."/>
            <person name="Ohkuma M."/>
            <person name="Sakamoto M."/>
        </authorList>
    </citation>
    <scope>NUCLEOTIDE SEQUENCE [LARGE SCALE GENOMIC DNA]</scope>
    <source>
        <strain evidence="2 3">12EGH17</strain>
    </source>
</reference>
<dbReference type="EMBL" id="BSBO01000052">
    <property type="protein sequence ID" value="GLG06194.1"/>
    <property type="molecule type" value="Genomic_DNA"/>
</dbReference>
<dbReference type="GO" id="GO:0003677">
    <property type="term" value="F:DNA binding"/>
    <property type="evidence" value="ECO:0007669"/>
    <property type="project" value="InterPro"/>
</dbReference>
<sequence>MNGLKYIRVRCNLSLNDLAECIGVTRQALSAWENGKKEIPEQRKEQLSEFFGIEDHSAWKGDVPL</sequence>
<dbReference type="CDD" id="cd00093">
    <property type="entry name" value="HTH_XRE"/>
    <property type="match status" value="1"/>
</dbReference>
<evidence type="ECO:0000313" key="2">
    <source>
        <dbReference type="EMBL" id="GLG06194.1"/>
    </source>
</evidence>
<dbReference type="Pfam" id="PF01381">
    <property type="entry name" value="HTH_3"/>
    <property type="match status" value="1"/>
</dbReference>
<keyword evidence="3" id="KW-1185">Reference proteome</keyword>
<dbReference type="SMART" id="SM00530">
    <property type="entry name" value="HTH_XRE"/>
    <property type="match status" value="1"/>
</dbReference>
<dbReference type="Proteomes" id="UP001145145">
    <property type="component" value="Unassembled WGS sequence"/>
</dbReference>
<organism evidence="2 3">
    <name type="scientific">Sellimonas catena</name>
    <dbReference type="NCBI Taxonomy" id="2994035"/>
    <lineage>
        <taxon>Bacteria</taxon>
        <taxon>Bacillati</taxon>
        <taxon>Bacillota</taxon>
        <taxon>Clostridia</taxon>
        <taxon>Lachnospirales</taxon>
        <taxon>Lachnospiraceae</taxon>
        <taxon>Sellimonas</taxon>
    </lineage>
</organism>
<accession>A0A9W6CA42</accession>
<feature type="domain" description="HTH cro/C1-type" evidence="1">
    <location>
        <begin position="4"/>
        <end position="59"/>
    </location>
</feature>